<gene>
    <name evidence="1" type="ORF">SAY87_027032</name>
</gene>
<dbReference type="EMBL" id="JAXIOK010000018">
    <property type="protein sequence ID" value="KAK4749583.1"/>
    <property type="molecule type" value="Genomic_DNA"/>
</dbReference>
<keyword evidence="2" id="KW-1185">Reference proteome</keyword>
<proteinExistence type="predicted"/>
<evidence type="ECO:0000313" key="2">
    <source>
        <dbReference type="Proteomes" id="UP001345219"/>
    </source>
</evidence>
<protein>
    <submittedName>
        <fullName evidence="1">Uncharacterized protein</fullName>
    </submittedName>
</protein>
<name>A0AAN7GYP8_9MYRT</name>
<evidence type="ECO:0000313" key="1">
    <source>
        <dbReference type="EMBL" id="KAK4749583.1"/>
    </source>
</evidence>
<organism evidence="1 2">
    <name type="scientific">Trapa incisa</name>
    <dbReference type="NCBI Taxonomy" id="236973"/>
    <lineage>
        <taxon>Eukaryota</taxon>
        <taxon>Viridiplantae</taxon>
        <taxon>Streptophyta</taxon>
        <taxon>Embryophyta</taxon>
        <taxon>Tracheophyta</taxon>
        <taxon>Spermatophyta</taxon>
        <taxon>Magnoliopsida</taxon>
        <taxon>eudicotyledons</taxon>
        <taxon>Gunneridae</taxon>
        <taxon>Pentapetalae</taxon>
        <taxon>rosids</taxon>
        <taxon>malvids</taxon>
        <taxon>Myrtales</taxon>
        <taxon>Lythraceae</taxon>
        <taxon>Trapa</taxon>
    </lineage>
</organism>
<dbReference type="Proteomes" id="UP001345219">
    <property type="component" value="Chromosome 21"/>
</dbReference>
<accession>A0AAN7GYP8</accession>
<sequence>MIATGKSLTVIQVSETPTEKPGVESRMFKHLLNQGNTKNCSLESSRSKLLPEKPTLALQLVLPLGIHCCWYIVKRDVMTVALS</sequence>
<comment type="caution">
    <text evidence="1">The sequence shown here is derived from an EMBL/GenBank/DDBJ whole genome shotgun (WGS) entry which is preliminary data.</text>
</comment>
<dbReference type="AlphaFoldDB" id="A0AAN7GYP8"/>
<reference evidence="1 2" key="1">
    <citation type="journal article" date="2023" name="Hortic Res">
        <title>Pangenome of water caltrop reveals structural variations and asymmetric subgenome divergence after allopolyploidization.</title>
        <authorList>
            <person name="Zhang X."/>
            <person name="Chen Y."/>
            <person name="Wang L."/>
            <person name="Yuan Y."/>
            <person name="Fang M."/>
            <person name="Shi L."/>
            <person name="Lu R."/>
            <person name="Comes H.P."/>
            <person name="Ma Y."/>
            <person name="Chen Y."/>
            <person name="Huang G."/>
            <person name="Zhou Y."/>
            <person name="Zheng Z."/>
            <person name="Qiu Y."/>
        </authorList>
    </citation>
    <scope>NUCLEOTIDE SEQUENCE [LARGE SCALE GENOMIC DNA]</scope>
    <source>
        <tissue evidence="1">Roots</tissue>
    </source>
</reference>